<dbReference type="InterPro" id="IPR039420">
    <property type="entry name" value="WalR-like"/>
</dbReference>
<dbReference type="Pfam" id="PF00486">
    <property type="entry name" value="Trans_reg_C"/>
    <property type="match status" value="1"/>
</dbReference>
<proteinExistence type="predicted"/>
<organism evidence="8 9">
    <name type="scientific">Litorisediminicola beolgyonensis</name>
    <dbReference type="NCBI Taxonomy" id="1173614"/>
    <lineage>
        <taxon>Bacteria</taxon>
        <taxon>Pseudomonadati</taxon>
        <taxon>Pseudomonadota</taxon>
        <taxon>Alphaproteobacteria</taxon>
        <taxon>Rhodobacterales</taxon>
        <taxon>Paracoccaceae</taxon>
        <taxon>Litorisediminicola</taxon>
    </lineage>
</organism>
<feature type="DNA-binding region" description="OmpR/PhoB-type" evidence="5">
    <location>
        <begin position="124"/>
        <end position="221"/>
    </location>
</feature>
<dbReference type="RefSeq" id="WP_386803017.1">
    <property type="nucleotide sequence ID" value="NZ_JBHTMU010000014.1"/>
</dbReference>
<feature type="modified residue" description="4-aspartylphosphate" evidence="4">
    <location>
        <position position="51"/>
    </location>
</feature>
<protein>
    <submittedName>
        <fullName evidence="8">Response regulator</fullName>
    </submittedName>
</protein>
<dbReference type="PROSITE" id="PS51755">
    <property type="entry name" value="OMPR_PHOB"/>
    <property type="match status" value="1"/>
</dbReference>
<evidence type="ECO:0000259" key="7">
    <source>
        <dbReference type="PROSITE" id="PS51755"/>
    </source>
</evidence>
<dbReference type="Gene3D" id="3.40.50.2300">
    <property type="match status" value="1"/>
</dbReference>
<accession>A0ABW3ZIW0</accession>
<evidence type="ECO:0000256" key="1">
    <source>
        <dbReference type="ARBA" id="ARBA00023015"/>
    </source>
</evidence>
<keyword evidence="4" id="KW-0597">Phosphoprotein</keyword>
<evidence type="ECO:0000256" key="4">
    <source>
        <dbReference type="PROSITE-ProRule" id="PRU00169"/>
    </source>
</evidence>
<dbReference type="SMART" id="SM00862">
    <property type="entry name" value="Trans_reg_C"/>
    <property type="match status" value="1"/>
</dbReference>
<evidence type="ECO:0000313" key="9">
    <source>
        <dbReference type="Proteomes" id="UP001597135"/>
    </source>
</evidence>
<dbReference type="InterPro" id="IPR011006">
    <property type="entry name" value="CheY-like_superfamily"/>
</dbReference>
<keyword evidence="1" id="KW-0805">Transcription regulation</keyword>
<evidence type="ECO:0000259" key="6">
    <source>
        <dbReference type="PROSITE" id="PS50110"/>
    </source>
</evidence>
<dbReference type="Pfam" id="PF00072">
    <property type="entry name" value="Response_reg"/>
    <property type="match status" value="1"/>
</dbReference>
<keyword evidence="2 5" id="KW-0238">DNA-binding</keyword>
<dbReference type="SUPFAM" id="SSF52172">
    <property type="entry name" value="CheY-like"/>
    <property type="match status" value="1"/>
</dbReference>
<dbReference type="CDD" id="cd00383">
    <property type="entry name" value="trans_reg_C"/>
    <property type="match status" value="1"/>
</dbReference>
<feature type="domain" description="OmpR/PhoB-type" evidence="7">
    <location>
        <begin position="124"/>
        <end position="221"/>
    </location>
</feature>
<dbReference type="InterPro" id="IPR036388">
    <property type="entry name" value="WH-like_DNA-bd_sf"/>
</dbReference>
<name>A0ABW3ZIW0_9RHOB</name>
<dbReference type="Proteomes" id="UP001597135">
    <property type="component" value="Unassembled WGS sequence"/>
</dbReference>
<dbReference type="PANTHER" id="PTHR48111:SF67">
    <property type="entry name" value="TRANSCRIPTIONAL REGULATORY PROTEIN TCTD"/>
    <property type="match status" value="1"/>
</dbReference>
<keyword evidence="3" id="KW-0804">Transcription</keyword>
<reference evidence="9" key="1">
    <citation type="journal article" date="2019" name="Int. J. Syst. Evol. Microbiol.">
        <title>The Global Catalogue of Microorganisms (GCM) 10K type strain sequencing project: providing services to taxonomists for standard genome sequencing and annotation.</title>
        <authorList>
            <consortium name="The Broad Institute Genomics Platform"/>
            <consortium name="The Broad Institute Genome Sequencing Center for Infectious Disease"/>
            <person name="Wu L."/>
            <person name="Ma J."/>
        </authorList>
    </citation>
    <scope>NUCLEOTIDE SEQUENCE [LARGE SCALE GENOMIC DNA]</scope>
    <source>
        <strain evidence="9">CCUG 62953</strain>
    </source>
</reference>
<dbReference type="Gene3D" id="6.10.250.690">
    <property type="match status" value="1"/>
</dbReference>
<gene>
    <name evidence="8" type="ORF">ACFQ4E_09780</name>
</gene>
<dbReference type="PROSITE" id="PS50110">
    <property type="entry name" value="RESPONSE_REGULATORY"/>
    <property type="match status" value="1"/>
</dbReference>
<dbReference type="PANTHER" id="PTHR48111">
    <property type="entry name" value="REGULATOR OF RPOS"/>
    <property type="match status" value="1"/>
</dbReference>
<dbReference type="InterPro" id="IPR001867">
    <property type="entry name" value="OmpR/PhoB-type_DNA-bd"/>
</dbReference>
<keyword evidence="9" id="KW-1185">Reference proteome</keyword>
<evidence type="ECO:0000256" key="5">
    <source>
        <dbReference type="PROSITE-ProRule" id="PRU01091"/>
    </source>
</evidence>
<evidence type="ECO:0000256" key="2">
    <source>
        <dbReference type="ARBA" id="ARBA00023125"/>
    </source>
</evidence>
<dbReference type="InterPro" id="IPR001789">
    <property type="entry name" value="Sig_transdc_resp-reg_receiver"/>
</dbReference>
<comment type="caution">
    <text evidence="8">The sequence shown here is derived from an EMBL/GenBank/DDBJ whole genome shotgun (WGS) entry which is preliminary data.</text>
</comment>
<dbReference type="Gene3D" id="1.10.10.10">
    <property type="entry name" value="Winged helix-like DNA-binding domain superfamily/Winged helix DNA-binding domain"/>
    <property type="match status" value="1"/>
</dbReference>
<evidence type="ECO:0000256" key="3">
    <source>
        <dbReference type="ARBA" id="ARBA00023163"/>
    </source>
</evidence>
<feature type="domain" description="Response regulatory" evidence="6">
    <location>
        <begin position="2"/>
        <end position="116"/>
    </location>
</feature>
<dbReference type="EMBL" id="JBHTMU010000014">
    <property type="protein sequence ID" value="MFD1342707.1"/>
    <property type="molecule type" value="Genomic_DNA"/>
</dbReference>
<dbReference type="SMART" id="SM00448">
    <property type="entry name" value="REC"/>
    <property type="match status" value="1"/>
</dbReference>
<evidence type="ECO:0000313" key="8">
    <source>
        <dbReference type="EMBL" id="MFD1342707.1"/>
    </source>
</evidence>
<sequence length="223" mass="24373">MRILLVEDTADMAEAIAIRLGRAGLACDVAGSLAEARDCLDVQEYDVAVLDIDLPDGLGTDLLQEIRARGTRLPVLMLTAAFSVDDRVSALNLGADDYLVKPFDQRELEARLHALARRDAGAPEAEIALGTLRFNPSARTARLGDAPLSMTRREMTLLGLLLRNRGRVMSKDRLYQGLFSFDEEDVGLNAVELYVARLRKKLAGSGVSISTQRGLGYRLDADE</sequence>